<feature type="coiled-coil region" evidence="2">
    <location>
        <begin position="104"/>
        <end position="163"/>
    </location>
</feature>
<proteinExistence type="inferred from homology"/>
<dbReference type="Gene3D" id="1.10.287.470">
    <property type="entry name" value="Helix hairpin bin"/>
    <property type="match status" value="1"/>
</dbReference>
<dbReference type="Pfam" id="PF25973">
    <property type="entry name" value="BSH_CzcB"/>
    <property type="match status" value="1"/>
</dbReference>
<feature type="domain" description="CzcB-like barrel-sandwich hybrid" evidence="4">
    <location>
        <begin position="73"/>
        <end position="199"/>
    </location>
</feature>
<organism evidence="5 6">
    <name type="scientific">Corallincola holothuriorum</name>
    <dbReference type="NCBI Taxonomy" id="2282215"/>
    <lineage>
        <taxon>Bacteria</taxon>
        <taxon>Pseudomonadati</taxon>
        <taxon>Pseudomonadota</taxon>
        <taxon>Gammaproteobacteria</taxon>
        <taxon>Alteromonadales</taxon>
        <taxon>Psychromonadaceae</taxon>
        <taxon>Corallincola</taxon>
    </lineage>
</organism>
<dbReference type="PROSITE" id="PS51257">
    <property type="entry name" value="PROKAR_LIPOPROTEIN"/>
    <property type="match status" value="1"/>
</dbReference>
<dbReference type="AlphaFoldDB" id="A0A368NSZ0"/>
<keyword evidence="6" id="KW-1185">Reference proteome</keyword>
<reference evidence="5 6" key="1">
    <citation type="submission" date="2018-07" db="EMBL/GenBank/DDBJ databases">
        <title>Corallincola holothuriorum sp. nov., a new facultative anaerobe isolated from sea cucumber Apostichopus japonicus.</title>
        <authorList>
            <person name="Xia H."/>
        </authorList>
    </citation>
    <scope>NUCLEOTIDE SEQUENCE [LARGE SCALE GENOMIC DNA]</scope>
    <source>
        <strain evidence="5 6">C4</strain>
    </source>
</reference>
<dbReference type="InterPro" id="IPR006143">
    <property type="entry name" value="RND_pump_MFP"/>
</dbReference>
<evidence type="ECO:0000313" key="6">
    <source>
        <dbReference type="Proteomes" id="UP000252558"/>
    </source>
</evidence>
<evidence type="ECO:0000313" key="5">
    <source>
        <dbReference type="EMBL" id="RCU52935.1"/>
    </source>
</evidence>
<dbReference type="InterPro" id="IPR058627">
    <property type="entry name" value="MdtA-like_C"/>
</dbReference>
<comment type="similarity">
    <text evidence="1">Belongs to the membrane fusion protein (MFP) (TC 8.A.1) family.</text>
</comment>
<sequence length="367" mass="40352">MNSAKVMTSKRWQLSVSIWFGLALTAMVLTGCGSEPEKTKAVVIRPVLSEVVKPGQGSGLAFTGVVQAAQRADLAFRIHGRLTDIRVNEGDIVKAGQLIASLDAKDAELALKAAQLELNNTRAEYERGKALFEQSQAISKSDLDKLSTRYQLAENRVSEATQQLDYTHLHAPFDGIIAQRMVDNHVQVQANETLFMLHDLDNLEVVIQVPDHIMTDKHGNQRAVAELSVFPNYQFDLSVKSYATHADPATQTYAVTLSFNDLDGKAILPGMTARVLPAPGEQHGQSKVLVPLSAVSPDNLGQQYVWVINDKNRVEQRFVETGELYGDRIAVIQHLMPGEIIAIAGTTSLVAEMEVRPTQEKSTQEKK</sequence>
<accession>A0A368NSZ0</accession>
<dbReference type="PANTHER" id="PTHR30469:SF20">
    <property type="entry name" value="EFFLUX RND TRANSPORTER PERIPLASMIC ADAPTOR SUBUNIT"/>
    <property type="match status" value="1"/>
</dbReference>
<feature type="domain" description="Multidrug resistance protein MdtA-like C-terminal permuted SH3" evidence="3">
    <location>
        <begin position="288"/>
        <end position="343"/>
    </location>
</feature>
<evidence type="ECO:0000259" key="3">
    <source>
        <dbReference type="Pfam" id="PF25967"/>
    </source>
</evidence>
<dbReference type="Gene3D" id="2.40.30.170">
    <property type="match status" value="1"/>
</dbReference>
<dbReference type="NCBIfam" id="TIGR01730">
    <property type="entry name" value="RND_mfp"/>
    <property type="match status" value="1"/>
</dbReference>
<dbReference type="OrthoDB" id="2110899at2"/>
<comment type="caution">
    <text evidence="5">The sequence shown here is derived from an EMBL/GenBank/DDBJ whole genome shotgun (WGS) entry which is preliminary data.</text>
</comment>
<dbReference type="Pfam" id="PF25967">
    <property type="entry name" value="RND-MFP_C"/>
    <property type="match status" value="1"/>
</dbReference>
<gene>
    <name evidence="5" type="ORF">DU002_00330</name>
</gene>
<name>A0A368NSZ0_9GAMM</name>
<dbReference type="InterPro" id="IPR058647">
    <property type="entry name" value="BSH_CzcB-like"/>
</dbReference>
<dbReference type="GO" id="GO:1990281">
    <property type="term" value="C:efflux pump complex"/>
    <property type="evidence" value="ECO:0007669"/>
    <property type="project" value="TreeGrafter"/>
</dbReference>
<dbReference type="PANTHER" id="PTHR30469">
    <property type="entry name" value="MULTIDRUG RESISTANCE PROTEIN MDTA"/>
    <property type="match status" value="1"/>
</dbReference>
<evidence type="ECO:0000256" key="1">
    <source>
        <dbReference type="ARBA" id="ARBA00009477"/>
    </source>
</evidence>
<dbReference type="Gene3D" id="2.40.420.20">
    <property type="match status" value="1"/>
</dbReference>
<dbReference type="GO" id="GO:0015562">
    <property type="term" value="F:efflux transmembrane transporter activity"/>
    <property type="evidence" value="ECO:0007669"/>
    <property type="project" value="TreeGrafter"/>
</dbReference>
<evidence type="ECO:0000256" key="2">
    <source>
        <dbReference type="SAM" id="Coils"/>
    </source>
</evidence>
<dbReference type="Proteomes" id="UP000252558">
    <property type="component" value="Unassembled WGS sequence"/>
</dbReference>
<evidence type="ECO:0000259" key="4">
    <source>
        <dbReference type="Pfam" id="PF25973"/>
    </source>
</evidence>
<dbReference type="EMBL" id="QPID01000001">
    <property type="protein sequence ID" value="RCU52935.1"/>
    <property type="molecule type" value="Genomic_DNA"/>
</dbReference>
<dbReference type="SUPFAM" id="SSF111369">
    <property type="entry name" value="HlyD-like secretion proteins"/>
    <property type="match status" value="1"/>
</dbReference>
<protein>
    <submittedName>
        <fullName evidence="5">Efflux RND transporter periplasmic adaptor subunit</fullName>
    </submittedName>
</protein>
<keyword evidence="2" id="KW-0175">Coiled coil</keyword>
<dbReference type="Gene3D" id="2.40.50.100">
    <property type="match status" value="1"/>
</dbReference>